<proteinExistence type="predicted"/>
<keyword evidence="2" id="KW-1185">Reference proteome</keyword>
<name>A0ABN0ZKF9_9BACI</name>
<dbReference type="RefSeq" id="WP_343781008.1">
    <property type="nucleotide sequence ID" value="NZ_BAAACZ010000002.1"/>
</dbReference>
<dbReference type="Proteomes" id="UP001500740">
    <property type="component" value="Unassembled WGS sequence"/>
</dbReference>
<evidence type="ECO:0000313" key="1">
    <source>
        <dbReference type="EMBL" id="GAA0450405.1"/>
    </source>
</evidence>
<evidence type="ECO:0000313" key="2">
    <source>
        <dbReference type="Proteomes" id="UP001500740"/>
    </source>
</evidence>
<dbReference type="EMBL" id="BAAACZ010000002">
    <property type="protein sequence ID" value="GAA0450405.1"/>
    <property type="molecule type" value="Genomic_DNA"/>
</dbReference>
<evidence type="ECO:0008006" key="3">
    <source>
        <dbReference type="Google" id="ProtNLM"/>
    </source>
</evidence>
<reference evidence="1 2" key="1">
    <citation type="journal article" date="2019" name="Int. J. Syst. Evol. Microbiol.">
        <title>The Global Catalogue of Microorganisms (GCM) 10K type strain sequencing project: providing services to taxonomists for standard genome sequencing and annotation.</title>
        <authorList>
            <consortium name="The Broad Institute Genomics Platform"/>
            <consortium name="The Broad Institute Genome Sequencing Center for Infectious Disease"/>
            <person name="Wu L."/>
            <person name="Ma J."/>
        </authorList>
    </citation>
    <scope>NUCLEOTIDE SEQUENCE [LARGE SCALE GENOMIC DNA]</scope>
    <source>
        <strain evidence="1 2">JCM 14193</strain>
    </source>
</reference>
<gene>
    <name evidence="1" type="ORF">GCM10008935_01030</name>
</gene>
<sequence length="160" mass="18602">MKKGVIIFTVIVLTIVGALIYSEVQKLTTIEEAVTEDINGSYTFMSVEARSYVDEGYPNFTASISAIEDEELIDPLLSELSTIELKENEDVRLIEPKYYIGTTIRDQESDDYYSQKSVNVYFKEEHVRINGQTYDIRDDSNPVEIFEEWIEQFELEWEEV</sequence>
<protein>
    <recommendedName>
        <fullName evidence="3">DUF4825 domain-containing protein</fullName>
    </recommendedName>
</protein>
<accession>A0ABN0ZKF9</accession>
<organism evidence="1 2">
    <name type="scientific">Alkalibacillus silvisoli</name>
    <dbReference type="NCBI Taxonomy" id="392823"/>
    <lineage>
        <taxon>Bacteria</taxon>
        <taxon>Bacillati</taxon>
        <taxon>Bacillota</taxon>
        <taxon>Bacilli</taxon>
        <taxon>Bacillales</taxon>
        <taxon>Bacillaceae</taxon>
        <taxon>Alkalibacillus</taxon>
    </lineage>
</organism>
<comment type="caution">
    <text evidence="1">The sequence shown here is derived from an EMBL/GenBank/DDBJ whole genome shotgun (WGS) entry which is preliminary data.</text>
</comment>